<evidence type="ECO:0000259" key="1">
    <source>
        <dbReference type="Pfam" id="PF22936"/>
    </source>
</evidence>
<name>A0A8T2T400_CERRI</name>
<feature type="domain" description="Retrovirus-related Pol polyprotein from transposon TNT 1-94-like beta-barrel" evidence="1">
    <location>
        <begin position="196"/>
        <end position="275"/>
    </location>
</feature>
<gene>
    <name evidence="2" type="ORF">KP509_15G002500</name>
</gene>
<dbReference type="OrthoDB" id="1936883at2759"/>
<reference evidence="2" key="1">
    <citation type="submission" date="2021-08" db="EMBL/GenBank/DDBJ databases">
        <title>WGS assembly of Ceratopteris richardii.</title>
        <authorList>
            <person name="Marchant D.B."/>
            <person name="Chen G."/>
            <person name="Jenkins J."/>
            <person name="Shu S."/>
            <person name="Leebens-Mack J."/>
            <person name="Grimwood J."/>
            <person name="Schmutz J."/>
            <person name="Soltis P."/>
            <person name="Soltis D."/>
            <person name="Chen Z.-H."/>
        </authorList>
    </citation>
    <scope>NUCLEOTIDE SEQUENCE</scope>
    <source>
        <strain evidence="2">Whitten #5841</strain>
        <tissue evidence="2">Leaf</tissue>
    </source>
</reference>
<keyword evidence="3" id="KW-1185">Reference proteome</keyword>
<evidence type="ECO:0000313" key="2">
    <source>
        <dbReference type="EMBL" id="KAH7403967.1"/>
    </source>
</evidence>
<dbReference type="PANTHER" id="PTHR47592:SF27">
    <property type="entry name" value="OS08G0421700 PROTEIN"/>
    <property type="match status" value="1"/>
</dbReference>
<proteinExistence type="predicted"/>
<accession>A0A8T2T400</accession>
<comment type="caution">
    <text evidence="2">The sequence shown here is derived from an EMBL/GenBank/DDBJ whole genome shotgun (WGS) entry which is preliminary data.</text>
</comment>
<dbReference type="AlphaFoldDB" id="A0A8T2T400"/>
<dbReference type="Pfam" id="PF22936">
    <property type="entry name" value="Pol_BBD"/>
    <property type="match status" value="1"/>
</dbReference>
<dbReference type="Proteomes" id="UP000825935">
    <property type="component" value="Chromosome 15"/>
</dbReference>
<dbReference type="Pfam" id="PF14223">
    <property type="entry name" value="Retrotran_gag_2"/>
    <property type="match status" value="1"/>
</dbReference>
<protein>
    <recommendedName>
        <fullName evidence="1">Retrovirus-related Pol polyprotein from transposon TNT 1-94-like beta-barrel domain-containing protein</fullName>
    </recommendedName>
</protein>
<organism evidence="2 3">
    <name type="scientific">Ceratopteris richardii</name>
    <name type="common">Triangle waterfern</name>
    <dbReference type="NCBI Taxonomy" id="49495"/>
    <lineage>
        <taxon>Eukaryota</taxon>
        <taxon>Viridiplantae</taxon>
        <taxon>Streptophyta</taxon>
        <taxon>Embryophyta</taxon>
        <taxon>Tracheophyta</taxon>
        <taxon>Polypodiopsida</taxon>
        <taxon>Polypodiidae</taxon>
        <taxon>Polypodiales</taxon>
        <taxon>Pteridineae</taxon>
        <taxon>Pteridaceae</taxon>
        <taxon>Parkerioideae</taxon>
        <taxon>Ceratopteris</taxon>
    </lineage>
</organism>
<dbReference type="PANTHER" id="PTHR47592">
    <property type="entry name" value="PBF68 PROTEIN"/>
    <property type="match status" value="1"/>
</dbReference>
<dbReference type="EMBL" id="CM035420">
    <property type="protein sequence ID" value="KAH7403967.1"/>
    <property type="molecule type" value="Genomic_DNA"/>
</dbReference>
<evidence type="ECO:0000313" key="3">
    <source>
        <dbReference type="Proteomes" id="UP000825935"/>
    </source>
</evidence>
<sequence length="301" mass="33553">MAQAPAPRMYKIDKLHGTNFQPWKLTMGMVIQNLGLLPVIDGSEACPDRQDPNQANAVKAWDEQDLNARLELLLHMTDSVWQHLEATYEAISITHQVNCLKQLLSFTMKEGYAVENFIQSKLDDLLLAGLPISIEVQLVMLLSTLPSSFQPFVSTISIQANLCVPVTHERRWSWVLDNIIAFMATLAFPPLSTDAWILDSGATCHLMGCKDLLNNYKPLSKPLEVRFGNNSIQLAIGSGSTPIELADGERILIHDGLYVPQVSQNLISMSKLTSSHTLLLFTESACIITHKLFFYLISEVC</sequence>
<dbReference type="InterPro" id="IPR054722">
    <property type="entry name" value="PolX-like_BBD"/>
</dbReference>